<dbReference type="Proteomes" id="UP000242715">
    <property type="component" value="Unassembled WGS sequence"/>
</dbReference>
<feature type="region of interest" description="Disordered" evidence="1">
    <location>
        <begin position="304"/>
        <end position="331"/>
    </location>
</feature>
<evidence type="ECO:0000313" key="2">
    <source>
        <dbReference type="EMBL" id="GAU28984.1"/>
    </source>
</evidence>
<sequence>MPKSRDVDGVQQDYDSFDDDDDHEDEEIDEVLLLDPEEELLVDRYHRAIIMPYSAREFQPQNPASKAVNYALKSKFQHPFENWMAVKGNQDAWNQFWNGFREKVTWHRRHRAAIKSIFNKKAAKHLSGLLSDARKKIDKDPNNPPKWLAGGSSSTLVSKWASPEYQAKSQRNKQNRDTEQAKSSCVHLGGSRYAATLRIQFIKKYGRAPTFMEMNALMHKYADSDDWVGPRAEEVARLTAIYTEEYDAGQRALPPHLRDDDEIRRRIISAQFVQYAGGMRQGRRFAAGSTSSFFQSDSYGIRDIADDSSHGIHRSTGRSRPSQETDEQYEERLRAAIREELREEVRQETQQDLEQHVQQQVQQLVQQQLRQYEASMAATRAAMFQGPYAPQPQYNNPPNFPSSAQGNLHGGSEGYRPDLSNMSRNPSQLEYRPNDPMMNFNIDDIDLNDIPLHNQSFEFPPFQQSYPQGGQMGARRQRVMHPTLMINEGGQDTRRRKAPAPRGNDKGKGKQVQPEEDGQLSDE</sequence>
<feature type="region of interest" description="Disordered" evidence="1">
    <location>
        <begin position="134"/>
        <end position="185"/>
    </location>
</feature>
<feature type="region of interest" description="Disordered" evidence="1">
    <location>
        <begin position="387"/>
        <end position="433"/>
    </location>
</feature>
<organism evidence="2 3">
    <name type="scientific">Trifolium subterraneum</name>
    <name type="common">Subterranean clover</name>
    <dbReference type="NCBI Taxonomy" id="3900"/>
    <lineage>
        <taxon>Eukaryota</taxon>
        <taxon>Viridiplantae</taxon>
        <taxon>Streptophyta</taxon>
        <taxon>Embryophyta</taxon>
        <taxon>Tracheophyta</taxon>
        <taxon>Spermatophyta</taxon>
        <taxon>Magnoliopsida</taxon>
        <taxon>eudicotyledons</taxon>
        <taxon>Gunneridae</taxon>
        <taxon>Pentapetalae</taxon>
        <taxon>rosids</taxon>
        <taxon>fabids</taxon>
        <taxon>Fabales</taxon>
        <taxon>Fabaceae</taxon>
        <taxon>Papilionoideae</taxon>
        <taxon>50 kb inversion clade</taxon>
        <taxon>NPAAA clade</taxon>
        <taxon>Hologalegina</taxon>
        <taxon>IRL clade</taxon>
        <taxon>Trifolieae</taxon>
        <taxon>Trifolium</taxon>
    </lineage>
</organism>
<feature type="compositionally biased region" description="Low complexity" evidence="1">
    <location>
        <begin position="387"/>
        <end position="397"/>
    </location>
</feature>
<dbReference type="Pfam" id="PF03004">
    <property type="entry name" value="Transposase_24"/>
    <property type="match status" value="1"/>
</dbReference>
<evidence type="ECO:0000313" key="3">
    <source>
        <dbReference type="Proteomes" id="UP000242715"/>
    </source>
</evidence>
<feature type="compositionally biased region" description="Acidic residues" evidence="1">
    <location>
        <begin position="15"/>
        <end position="25"/>
    </location>
</feature>
<protein>
    <submittedName>
        <fullName evidence="2">Uncharacterized protein</fullName>
    </submittedName>
</protein>
<accession>A0A2Z6M8Z2</accession>
<evidence type="ECO:0000256" key="1">
    <source>
        <dbReference type="SAM" id="MobiDB-lite"/>
    </source>
</evidence>
<dbReference type="InterPro" id="IPR004252">
    <property type="entry name" value="Probable_transposase_24"/>
</dbReference>
<dbReference type="EMBL" id="DF973385">
    <property type="protein sequence ID" value="GAU28984.1"/>
    <property type="molecule type" value="Genomic_DNA"/>
</dbReference>
<proteinExistence type="predicted"/>
<name>A0A2Z6M8Z2_TRISU</name>
<feature type="region of interest" description="Disordered" evidence="1">
    <location>
        <begin position="485"/>
        <end position="523"/>
    </location>
</feature>
<keyword evidence="3" id="KW-1185">Reference proteome</keyword>
<gene>
    <name evidence="2" type="ORF">TSUD_391850</name>
</gene>
<reference evidence="3" key="1">
    <citation type="journal article" date="2017" name="Front. Plant Sci.">
        <title>Climate Clever Clovers: New Paradigm to Reduce the Environmental Footprint of Ruminants by Breeding Low Methanogenic Forages Utilizing Haplotype Variation.</title>
        <authorList>
            <person name="Kaur P."/>
            <person name="Appels R."/>
            <person name="Bayer P.E."/>
            <person name="Keeble-Gagnere G."/>
            <person name="Wang J."/>
            <person name="Hirakawa H."/>
            <person name="Shirasawa K."/>
            <person name="Vercoe P."/>
            <person name="Stefanova K."/>
            <person name="Durmic Z."/>
            <person name="Nichols P."/>
            <person name="Revell C."/>
            <person name="Isobe S.N."/>
            <person name="Edwards D."/>
            <person name="Erskine W."/>
        </authorList>
    </citation>
    <scope>NUCLEOTIDE SEQUENCE [LARGE SCALE GENOMIC DNA]</scope>
    <source>
        <strain evidence="3">cv. Daliak</strain>
    </source>
</reference>
<feature type="region of interest" description="Disordered" evidence="1">
    <location>
        <begin position="1"/>
        <end position="25"/>
    </location>
</feature>
<feature type="compositionally biased region" description="Acidic residues" evidence="1">
    <location>
        <begin position="514"/>
        <end position="523"/>
    </location>
</feature>
<dbReference type="AlphaFoldDB" id="A0A2Z6M8Z2"/>